<evidence type="ECO:0000256" key="5">
    <source>
        <dbReference type="ARBA" id="ARBA00023015"/>
    </source>
</evidence>
<dbReference type="HOGENOM" id="CLU_002210_0_0_1"/>
<dbReference type="EMBL" id="AMGX01000001">
    <property type="protein sequence ID" value="EXJ76432.1"/>
    <property type="molecule type" value="Genomic_DNA"/>
</dbReference>
<dbReference type="PANTHER" id="PTHR48249:SF3">
    <property type="entry name" value="MEDIATOR OF RNA POLYMERASE II TRANSCRIPTION SUBUNIT 13"/>
    <property type="match status" value="1"/>
</dbReference>
<evidence type="ECO:0000313" key="17">
    <source>
        <dbReference type="Proteomes" id="UP000019471"/>
    </source>
</evidence>
<proteinExistence type="inferred from homology"/>
<evidence type="ECO:0000256" key="1">
    <source>
        <dbReference type="ARBA" id="ARBA00004123"/>
    </source>
</evidence>
<feature type="region of interest" description="Disordered" evidence="12">
    <location>
        <begin position="1209"/>
        <end position="1263"/>
    </location>
</feature>
<dbReference type="RefSeq" id="XP_007739749.1">
    <property type="nucleotide sequence ID" value="XM_007741559.1"/>
</dbReference>
<dbReference type="Pfam" id="PF11597">
    <property type="entry name" value="Med13_N"/>
    <property type="match status" value="1"/>
</dbReference>
<dbReference type="Pfam" id="PF06333">
    <property type="entry name" value="Med13_C"/>
    <property type="match status" value="1"/>
</dbReference>
<evidence type="ECO:0000259" key="13">
    <source>
        <dbReference type="Pfam" id="PF06333"/>
    </source>
</evidence>
<evidence type="ECO:0000256" key="4">
    <source>
        <dbReference type="ARBA" id="ARBA00022491"/>
    </source>
</evidence>
<evidence type="ECO:0000256" key="2">
    <source>
        <dbReference type="ARBA" id="ARBA00009354"/>
    </source>
</evidence>
<organism evidence="16 17">
    <name type="scientific">Cladophialophora psammophila CBS 110553</name>
    <dbReference type="NCBI Taxonomy" id="1182543"/>
    <lineage>
        <taxon>Eukaryota</taxon>
        <taxon>Fungi</taxon>
        <taxon>Dikarya</taxon>
        <taxon>Ascomycota</taxon>
        <taxon>Pezizomycotina</taxon>
        <taxon>Eurotiomycetes</taxon>
        <taxon>Chaetothyriomycetidae</taxon>
        <taxon>Chaetothyriales</taxon>
        <taxon>Herpotrichiellaceae</taxon>
        <taxon>Cladophialophora</taxon>
    </lineage>
</organism>
<feature type="domain" description="Mediator complex subunit Med13 C-terminal" evidence="13">
    <location>
        <begin position="1056"/>
        <end position="1375"/>
    </location>
</feature>
<dbReference type="GeneID" id="19185676"/>
<keyword evidence="4 11" id="KW-0678">Repressor</keyword>
<protein>
    <recommendedName>
        <fullName evidence="3 11">Mediator of RNA polymerase II transcription subunit 13</fullName>
    </recommendedName>
    <alternativeName>
        <fullName evidence="10 11">Mediator complex subunit 13</fullName>
    </alternativeName>
</protein>
<feature type="compositionally biased region" description="Polar residues" evidence="12">
    <location>
        <begin position="1209"/>
        <end position="1252"/>
    </location>
</feature>
<feature type="compositionally biased region" description="Low complexity" evidence="12">
    <location>
        <begin position="678"/>
        <end position="696"/>
    </location>
</feature>
<name>W9X7I8_9EURO</name>
<feature type="region of interest" description="Disordered" evidence="12">
    <location>
        <begin position="485"/>
        <end position="552"/>
    </location>
</feature>
<evidence type="ECO:0000256" key="12">
    <source>
        <dbReference type="SAM" id="MobiDB-lite"/>
    </source>
</evidence>
<keyword evidence="8 11" id="KW-0539">Nucleus</keyword>
<evidence type="ECO:0000313" key="16">
    <source>
        <dbReference type="EMBL" id="EXJ76432.1"/>
    </source>
</evidence>
<dbReference type="eggNOG" id="KOG3600">
    <property type="taxonomic scope" value="Eukaryota"/>
</dbReference>
<comment type="similarity">
    <text evidence="2 11">Belongs to the Mediator complex subunit 13 family.</text>
</comment>
<reference evidence="16 17" key="1">
    <citation type="submission" date="2013-03" db="EMBL/GenBank/DDBJ databases">
        <title>The Genome Sequence of Cladophialophora psammophila CBS 110553.</title>
        <authorList>
            <consortium name="The Broad Institute Genomics Platform"/>
            <person name="Cuomo C."/>
            <person name="de Hoog S."/>
            <person name="Gorbushina A."/>
            <person name="Walker B."/>
            <person name="Young S.K."/>
            <person name="Zeng Q."/>
            <person name="Gargeya S."/>
            <person name="Fitzgerald M."/>
            <person name="Haas B."/>
            <person name="Abouelleil A."/>
            <person name="Allen A.W."/>
            <person name="Alvarado L."/>
            <person name="Arachchi H.M."/>
            <person name="Berlin A.M."/>
            <person name="Chapman S.B."/>
            <person name="Gainer-Dewar J."/>
            <person name="Goldberg J."/>
            <person name="Griggs A."/>
            <person name="Gujja S."/>
            <person name="Hansen M."/>
            <person name="Howarth C."/>
            <person name="Imamovic A."/>
            <person name="Ireland A."/>
            <person name="Larimer J."/>
            <person name="McCowan C."/>
            <person name="Murphy C."/>
            <person name="Pearson M."/>
            <person name="Poon T.W."/>
            <person name="Priest M."/>
            <person name="Roberts A."/>
            <person name="Saif S."/>
            <person name="Shea T."/>
            <person name="Sisk P."/>
            <person name="Sykes S."/>
            <person name="Wortman J."/>
            <person name="Nusbaum C."/>
            <person name="Birren B."/>
        </authorList>
    </citation>
    <scope>NUCLEOTIDE SEQUENCE [LARGE SCALE GENOMIC DNA]</scope>
    <source>
        <strain evidence="16 17">CBS 110553</strain>
    </source>
</reference>
<evidence type="ECO:0000256" key="8">
    <source>
        <dbReference type="ARBA" id="ARBA00023242"/>
    </source>
</evidence>
<dbReference type="PANTHER" id="PTHR48249">
    <property type="entry name" value="MEDIATOR OF RNA POLYMERASE II TRANSCRIPTION SUBUNIT 13"/>
    <property type="match status" value="1"/>
</dbReference>
<keyword evidence="6 11" id="KW-0010">Activator</keyword>
<evidence type="ECO:0000256" key="6">
    <source>
        <dbReference type="ARBA" id="ARBA00023159"/>
    </source>
</evidence>
<comment type="function">
    <text evidence="9 11">Component of the SRB8-11 complex. The SRB8-11 complex is a regulatory module of the Mediator complex which is itself involved in regulation of basal and activated RNA polymerase II-dependent transcription. The SRB8-11 complex may be involved in the transcriptional repression of a subset of genes regulated by Mediator. It may inhibit the association of the Mediator complex with RNA polymerase II to form the holoenzyme complex.</text>
</comment>
<comment type="caution">
    <text evidence="16">The sequence shown here is derived from an EMBL/GenBank/DDBJ whole genome shotgun (WGS) entry which is preliminary data.</text>
</comment>
<dbReference type="InterPro" id="IPR051139">
    <property type="entry name" value="Mediator_complx_sub13"/>
</dbReference>
<evidence type="ECO:0000256" key="7">
    <source>
        <dbReference type="ARBA" id="ARBA00023163"/>
    </source>
</evidence>
<sequence>MTTTLEFPSNCSTNVYTLNDFGEIAYIVCTVATPPTQDPSAFIVTAENTLTRLRKTERQFREASILAALDVEARQLFTFYKKVDITAPKDQKTLLLKFGYVLRSNTCTIAYKTAARLPDLLKPEHSRLYRLFISAIVSSIKFLPNGETALQPLGRNMYLVEQTPSGTKIDHLDKTKKWILYRIDLQVVPSGHIILTIAKDGAFSFFRIQECVTKLKWNGTKNSDSIAIYLAPVGRIARLSRSNILNKTNLIGTSGKQNNGESLLSDARREAWQELLPSWLKEHTDTSIEEMEGGWIEIEVPIEEVDQVSNDSQQDLTTSDIVNCDSITWRTIFWPAGLCFVFSDEDPIVEEDTDVGQDPMQFVQDWILGTGGGTSNAEGGRQSVMDEDDEPLFADEGAFDDPVHFHPFGPPAFGSSQPIYPTPPDVGMIHPTPGFPSVDGMALTPANFPRGPAERSQPPDEDMADFEDAHTSSGLQGLYDEDLFEENPDDNLCAETNGDEPNWDFFDGPGINPKPARSASHGRNEESVTRSDTQPAMAEANNDTDGQGAASQNPAIAKSENLHFNAAPKIPASTKSPQTRDQIEQPDSLLQAKSRLTPQPPSKRGPPLWKPEFATDPTISVVSGRRSSLYDGLRSLPSVSTHDSRYGADGDYWFDPTLVLSNVKSYAKPNPLFQKPVSSPSDSDSLMTSSSNSPDPASQQNTAHVPFRQWTEYHHPSPTAANRQSEIDKKSIYQDVQQILGFLKLGLIEHPTLSDFRLDEPDSRKIPPTSPQKFLQIANVLVEQMSQTSLLPQGEYQSEMQTLFQDQMDVNVDLSGIKTSATPSTVFQLINLKADHNNGRVQGKVIRIQPDQIRVRRTERPLTASISILNFWDTLNLQPESGLKDVTAFCIHPGLANVTEGCLSLLQRLAETYNSCSLGAFTIGQLPGLTDTGLISWVPNDVGERNLLQTCKLVGTTLATASNIKGTVLVCMIGRSQSATAYLETCIAFFSLFESFTEARTDIQGVSDIALQVVPQNFVANAEALVIPSQTAYIRLAIEVYNRLPPPNFPASPATCSSAVVLSKSENSVHLQMTPTYGSPLEKNGPCLHLAYSVSLDNRWITAAWTDELGRVALTMSYCLRVRQSGKSRPLHDIFREMWDVSQDLMSKVRGPWRLAIVRHGYYEQSELLDWHQIFDNSPSLQKRCLLVLLSVQVAPELEIFLPPNHGKTAQTGTQNLYGTPASTPQGSMTSPEQTVPATPTPGGSSFMNAPTPSDPGFDLNAESDLTLLDPSEESCAVILPYGVNQTRSLIELRPSQVTGYLMKRKGAKWEGGYNMIEFSLITSTLQISNTSSETSPDELLEDLIKQYRGLVTLGATRGCVDPNRECLPWHIATAIRGARLLGQVM</sequence>
<evidence type="ECO:0000259" key="14">
    <source>
        <dbReference type="Pfam" id="PF11597"/>
    </source>
</evidence>
<feature type="region of interest" description="Disordered" evidence="12">
    <location>
        <begin position="590"/>
        <end position="614"/>
    </location>
</feature>
<dbReference type="InterPro" id="IPR009401">
    <property type="entry name" value="Med13_C"/>
</dbReference>
<keyword evidence="7 11" id="KW-0804">Transcription</keyword>
<comment type="subcellular location">
    <subcellularLocation>
        <location evidence="1 11">Nucleus</location>
    </subcellularLocation>
</comment>
<dbReference type="Proteomes" id="UP000019471">
    <property type="component" value="Unassembled WGS sequence"/>
</dbReference>
<feature type="compositionally biased region" description="Polar residues" evidence="12">
    <location>
        <begin position="541"/>
        <end position="552"/>
    </location>
</feature>
<feature type="region of interest" description="Disordered" evidence="12">
    <location>
        <begin position="669"/>
        <end position="702"/>
    </location>
</feature>
<evidence type="ECO:0000256" key="9">
    <source>
        <dbReference type="ARBA" id="ARBA00025661"/>
    </source>
</evidence>
<keyword evidence="5 11" id="KW-0805">Transcription regulation</keyword>
<feature type="region of interest" description="Disordered" evidence="12">
    <location>
        <begin position="414"/>
        <end position="471"/>
    </location>
</feature>
<dbReference type="GO" id="GO:0045944">
    <property type="term" value="P:positive regulation of transcription by RNA polymerase II"/>
    <property type="evidence" value="ECO:0007669"/>
    <property type="project" value="TreeGrafter"/>
</dbReference>
<feature type="domain" description="Mediator complex subunit Med13 N-terminal" evidence="14">
    <location>
        <begin position="6"/>
        <end position="342"/>
    </location>
</feature>
<evidence type="ECO:0000256" key="11">
    <source>
        <dbReference type="RuleBase" id="RU364134"/>
    </source>
</evidence>
<accession>W9X7I8</accession>
<feature type="domain" description="MID" evidence="15">
    <location>
        <begin position="884"/>
        <end position="1046"/>
    </location>
</feature>
<dbReference type="OrthoDB" id="103819at2759"/>
<evidence type="ECO:0000256" key="10">
    <source>
        <dbReference type="ARBA" id="ARBA00032008"/>
    </source>
</evidence>
<dbReference type="STRING" id="1182543.W9X7I8"/>
<gene>
    <name evidence="16" type="ORF">A1O5_00940</name>
</gene>
<dbReference type="InterPro" id="IPR041285">
    <property type="entry name" value="MID_MedPIWI"/>
</dbReference>
<dbReference type="InterPro" id="IPR021643">
    <property type="entry name" value="Mediator_Med13_N"/>
</dbReference>
<evidence type="ECO:0000259" key="15">
    <source>
        <dbReference type="Pfam" id="PF18296"/>
    </source>
</evidence>
<dbReference type="GO" id="GO:0016592">
    <property type="term" value="C:mediator complex"/>
    <property type="evidence" value="ECO:0007669"/>
    <property type="project" value="InterPro"/>
</dbReference>
<dbReference type="Pfam" id="PF18296">
    <property type="entry name" value="MID_MedPIWI"/>
    <property type="match status" value="1"/>
</dbReference>
<keyword evidence="17" id="KW-1185">Reference proteome</keyword>
<comment type="subunit">
    <text evidence="11">Component of the SRB8-11 complex, which itself associates with the Mediator complex.</text>
</comment>
<dbReference type="GO" id="GO:0003713">
    <property type="term" value="F:transcription coactivator activity"/>
    <property type="evidence" value="ECO:0007669"/>
    <property type="project" value="TreeGrafter"/>
</dbReference>
<evidence type="ECO:0000256" key="3">
    <source>
        <dbReference type="ARBA" id="ARBA00019618"/>
    </source>
</evidence>